<dbReference type="RefSeq" id="WP_379312766.1">
    <property type="nucleotide sequence ID" value="NZ_JBHUKY010000017.1"/>
</dbReference>
<gene>
    <name evidence="1" type="ORF">ACFSX3_07205</name>
</gene>
<organism evidence="1 2">
    <name type="scientific">Paenibacillus rhizoplanae</name>
    <dbReference type="NCBI Taxonomy" id="1917181"/>
    <lineage>
        <taxon>Bacteria</taxon>
        <taxon>Bacillati</taxon>
        <taxon>Bacillota</taxon>
        <taxon>Bacilli</taxon>
        <taxon>Bacillales</taxon>
        <taxon>Paenibacillaceae</taxon>
        <taxon>Paenibacillus</taxon>
    </lineage>
</organism>
<evidence type="ECO:0008006" key="3">
    <source>
        <dbReference type="Google" id="ProtNLM"/>
    </source>
</evidence>
<dbReference type="InterPro" id="IPR033469">
    <property type="entry name" value="CYTH-like_dom_sf"/>
</dbReference>
<evidence type="ECO:0000313" key="1">
    <source>
        <dbReference type="EMBL" id="MFD2409651.1"/>
    </source>
</evidence>
<proteinExistence type="predicted"/>
<dbReference type="SUPFAM" id="SSF55154">
    <property type="entry name" value="CYTH-like phosphatases"/>
    <property type="match status" value="1"/>
</dbReference>
<keyword evidence="2" id="KW-1185">Reference proteome</keyword>
<sequence>MLRKWKKLTLSFMLSIVTAGGGLAGQGILLPERVSAAANAVPAYEVKFLADPDLVLNGSGSPRNEVMDTLDLNSTPQAIRVEYFDTDTLELNSKGWDVRLRKKENKSDYELTYKKRYPVVNGNIQAALTLANQEGFDASDDNYEAEVDWGYGKQTLSFSNTKKVSTKATGAVLPAEEDALKLLLDKLPGKLKNWSVSNWGKQKLAASRAHGPLTFERYTGTWNNQEITFEVWPVRDEAGSGIQNIVEISFKTADSTSVTGLRTGLMSLLNAEGWLLPADGLKTQLILERY</sequence>
<comment type="caution">
    <text evidence="1">The sequence shown here is derived from an EMBL/GenBank/DDBJ whole genome shotgun (WGS) entry which is preliminary data.</text>
</comment>
<evidence type="ECO:0000313" key="2">
    <source>
        <dbReference type="Proteomes" id="UP001597448"/>
    </source>
</evidence>
<reference evidence="2" key="1">
    <citation type="journal article" date="2019" name="Int. J. Syst. Evol. Microbiol.">
        <title>The Global Catalogue of Microorganisms (GCM) 10K type strain sequencing project: providing services to taxonomists for standard genome sequencing and annotation.</title>
        <authorList>
            <consortium name="The Broad Institute Genomics Platform"/>
            <consortium name="The Broad Institute Genome Sequencing Center for Infectious Disease"/>
            <person name="Wu L."/>
            <person name="Ma J."/>
        </authorList>
    </citation>
    <scope>NUCLEOTIDE SEQUENCE [LARGE SCALE GENOMIC DNA]</scope>
    <source>
        <strain evidence="2">CCM 8725</strain>
    </source>
</reference>
<name>A0ABW5F3W4_9BACL</name>
<dbReference type="Gene3D" id="2.40.320.10">
    <property type="entry name" value="Hypothetical Protein Pfu-838710-001"/>
    <property type="match status" value="1"/>
</dbReference>
<protein>
    <recommendedName>
        <fullName evidence="3">CYTH domain-containing protein</fullName>
    </recommendedName>
</protein>
<dbReference type="EMBL" id="JBHUKY010000017">
    <property type="protein sequence ID" value="MFD2409651.1"/>
    <property type="molecule type" value="Genomic_DNA"/>
</dbReference>
<accession>A0ABW5F3W4</accession>
<dbReference type="Proteomes" id="UP001597448">
    <property type="component" value="Unassembled WGS sequence"/>
</dbReference>